<proteinExistence type="predicted"/>
<accession>B1G659</accession>
<dbReference type="AlphaFoldDB" id="B1G659"/>
<dbReference type="Proteomes" id="UP000005045">
    <property type="component" value="Unassembled WGS sequence"/>
</dbReference>
<evidence type="ECO:0000313" key="2">
    <source>
        <dbReference type="Proteomes" id="UP000005045"/>
    </source>
</evidence>
<protein>
    <submittedName>
        <fullName evidence="1">Uncharacterized protein</fullName>
    </submittedName>
</protein>
<name>B1G659_PARG4</name>
<dbReference type="EMBL" id="ABLD01000018">
    <property type="protein sequence ID" value="EDT08339.1"/>
    <property type="molecule type" value="Genomic_DNA"/>
</dbReference>
<gene>
    <name evidence="1" type="ORF">BgramDRAFT_4761</name>
</gene>
<reference evidence="1 2" key="1">
    <citation type="submission" date="2008-03" db="EMBL/GenBank/DDBJ databases">
        <title>Sequencing of the draft genome and assembly of Burkholderia graminis C4D1M.</title>
        <authorList>
            <consortium name="US DOE Joint Genome Institute (JGI-PGF)"/>
            <person name="Copeland A."/>
            <person name="Lucas S."/>
            <person name="Lapidus A."/>
            <person name="Glavina del Rio T."/>
            <person name="Dalin E."/>
            <person name="Tice H."/>
            <person name="Bruce D."/>
            <person name="Goodwin L."/>
            <person name="Pitluck S."/>
            <person name="Larimer F."/>
            <person name="Land M.L."/>
            <person name="Hauser L."/>
            <person name="Tiedje J."/>
            <person name="Richardson P."/>
        </authorList>
    </citation>
    <scope>NUCLEOTIDE SEQUENCE [LARGE SCALE GENOMIC DNA]</scope>
    <source>
        <strain evidence="2">ATCC 700544 / DSM 17151 / LMG 18924 / NCIMB 13744 / C4D1M</strain>
    </source>
</reference>
<evidence type="ECO:0000313" key="1">
    <source>
        <dbReference type="EMBL" id="EDT08339.1"/>
    </source>
</evidence>
<organism evidence="1 2">
    <name type="scientific">Paraburkholderia graminis (strain ATCC 700544 / DSM 17151 / LMG 18924 / NCIMB 13744 / C4D1M)</name>
    <dbReference type="NCBI Taxonomy" id="396598"/>
    <lineage>
        <taxon>Bacteria</taxon>
        <taxon>Pseudomonadati</taxon>
        <taxon>Pseudomonadota</taxon>
        <taxon>Betaproteobacteria</taxon>
        <taxon>Burkholderiales</taxon>
        <taxon>Burkholderiaceae</taxon>
        <taxon>Paraburkholderia</taxon>
    </lineage>
</organism>
<sequence length="201" mass="21907">MFPRDQCGRSRPHSLAATTCSRNVGICVFCANRIGSPRCQNPSTKMSELRMNRASASEQFLANHLALVACRRGHANAQLIGLVPAACHLRRLSRRVFGIVEYVAEATQAHAVESRDLQQPDYSSRGGISSFPKKLTIEKNVGFLCATPSAPVTASQSPTPPETRGGLRKLAKRTLPLSLAIGVTVRLHGREIADRAAFNFW</sequence>
<comment type="caution">
    <text evidence="1">The sequence shown here is derived from an EMBL/GenBank/DDBJ whole genome shotgun (WGS) entry which is preliminary data.</text>
</comment>
<keyword evidence="2" id="KW-1185">Reference proteome</keyword>